<gene>
    <name evidence="1" type="ORF">POCTA_138.1.T0520287</name>
</gene>
<keyword evidence="2" id="KW-1185">Reference proteome</keyword>
<organism evidence="1 2">
    <name type="scientific">Paramecium octaurelia</name>
    <dbReference type="NCBI Taxonomy" id="43137"/>
    <lineage>
        <taxon>Eukaryota</taxon>
        <taxon>Sar</taxon>
        <taxon>Alveolata</taxon>
        <taxon>Ciliophora</taxon>
        <taxon>Intramacronucleata</taxon>
        <taxon>Oligohymenophorea</taxon>
        <taxon>Peniculida</taxon>
        <taxon>Parameciidae</taxon>
        <taxon>Paramecium</taxon>
    </lineage>
</organism>
<evidence type="ECO:0000313" key="2">
    <source>
        <dbReference type="Proteomes" id="UP000683925"/>
    </source>
</evidence>
<dbReference type="AlphaFoldDB" id="A0A8S1UXS2"/>
<comment type="caution">
    <text evidence="1">The sequence shown here is derived from an EMBL/GenBank/DDBJ whole genome shotgun (WGS) entry which is preliminary data.</text>
</comment>
<accession>A0A8S1UXS2</accession>
<evidence type="ECO:0000313" key="1">
    <source>
        <dbReference type="EMBL" id="CAD8169003.1"/>
    </source>
</evidence>
<dbReference type="Proteomes" id="UP000683925">
    <property type="component" value="Unassembled WGS sequence"/>
</dbReference>
<name>A0A8S1UXS2_PAROT</name>
<reference evidence="1" key="1">
    <citation type="submission" date="2021-01" db="EMBL/GenBank/DDBJ databases">
        <authorList>
            <consortium name="Genoscope - CEA"/>
            <person name="William W."/>
        </authorList>
    </citation>
    <scope>NUCLEOTIDE SEQUENCE</scope>
</reference>
<proteinExistence type="predicted"/>
<protein>
    <submittedName>
        <fullName evidence="1">Uncharacterized protein</fullName>
    </submittedName>
</protein>
<dbReference type="EMBL" id="CAJJDP010000052">
    <property type="protein sequence ID" value="CAD8169003.1"/>
    <property type="molecule type" value="Genomic_DNA"/>
</dbReference>
<sequence>MKNYISSNHVILLLFESIRSTVRILRSIIQQIFLTQK</sequence>